<reference evidence="2" key="2">
    <citation type="journal article" date="2021" name="PeerJ">
        <title>Extensive microbial diversity within the chicken gut microbiome revealed by metagenomics and culture.</title>
        <authorList>
            <person name="Gilroy R."/>
            <person name="Ravi A."/>
            <person name="Getino M."/>
            <person name="Pursley I."/>
            <person name="Horton D.L."/>
            <person name="Alikhan N.F."/>
            <person name="Baker D."/>
            <person name="Gharbi K."/>
            <person name="Hall N."/>
            <person name="Watson M."/>
            <person name="Adriaenssens E.M."/>
            <person name="Foster-Nyarko E."/>
            <person name="Jarju S."/>
            <person name="Secka A."/>
            <person name="Antonio M."/>
            <person name="Oren A."/>
            <person name="Chaudhuri R.R."/>
            <person name="La Ragione R."/>
            <person name="Hildebrand F."/>
            <person name="Pallen M.J."/>
        </authorList>
    </citation>
    <scope>NUCLEOTIDE SEQUENCE</scope>
    <source>
        <strain evidence="2">B3-1481</strain>
    </source>
</reference>
<gene>
    <name evidence="2" type="ORF">IAB76_04835</name>
</gene>
<evidence type="ECO:0000259" key="1">
    <source>
        <dbReference type="Pfam" id="PF01966"/>
    </source>
</evidence>
<sequence length="209" mass="24661">MRYLCIMKLETYIENEIIPRYLGFDRAHGPEHAKSVIDRSLKLAEIYGLDLRMVYAAAAYHDTGLAEGRERHHLVSGRIIREDRMLREWFTEEQIETIAEAAEDHRASAAREPRSIYGRVLAEADRQIDPELTVRRTVQYGLSHYPEMGKEEHWRRMLEHLQEKYAEGGYLKLLIPESDNARRLEELRSLMKDRSRLREIFEKEYSEGA</sequence>
<evidence type="ECO:0000313" key="2">
    <source>
        <dbReference type="EMBL" id="MBO8480417.1"/>
    </source>
</evidence>
<protein>
    <submittedName>
        <fullName evidence="2">HD domain-containing protein</fullName>
    </submittedName>
</protein>
<dbReference type="AlphaFoldDB" id="A0A9D9IXF9"/>
<dbReference type="Proteomes" id="UP000823769">
    <property type="component" value="Unassembled WGS sequence"/>
</dbReference>
<accession>A0A9D9IXF9</accession>
<proteinExistence type="predicted"/>
<feature type="domain" description="HD" evidence="1">
    <location>
        <begin position="31"/>
        <end position="126"/>
    </location>
</feature>
<dbReference type="Gene3D" id="1.10.3210.10">
    <property type="entry name" value="Hypothetical protein af1432"/>
    <property type="match status" value="1"/>
</dbReference>
<comment type="caution">
    <text evidence="2">The sequence shown here is derived from an EMBL/GenBank/DDBJ whole genome shotgun (WGS) entry which is preliminary data.</text>
</comment>
<name>A0A9D9IXF9_9BACT</name>
<dbReference type="CDD" id="cd00077">
    <property type="entry name" value="HDc"/>
    <property type="match status" value="1"/>
</dbReference>
<dbReference type="SUPFAM" id="SSF109604">
    <property type="entry name" value="HD-domain/PDEase-like"/>
    <property type="match status" value="1"/>
</dbReference>
<dbReference type="EMBL" id="JADILW010000067">
    <property type="protein sequence ID" value="MBO8480417.1"/>
    <property type="molecule type" value="Genomic_DNA"/>
</dbReference>
<dbReference type="Pfam" id="PF01966">
    <property type="entry name" value="HD"/>
    <property type="match status" value="1"/>
</dbReference>
<organism evidence="2 3">
    <name type="scientific">Candidatus Cryptobacteroides avistercoris</name>
    <dbReference type="NCBI Taxonomy" id="2840758"/>
    <lineage>
        <taxon>Bacteria</taxon>
        <taxon>Pseudomonadati</taxon>
        <taxon>Bacteroidota</taxon>
        <taxon>Bacteroidia</taxon>
        <taxon>Bacteroidales</taxon>
        <taxon>Candidatus Cryptobacteroides</taxon>
    </lineage>
</organism>
<dbReference type="InterPro" id="IPR006674">
    <property type="entry name" value="HD_domain"/>
</dbReference>
<dbReference type="InterPro" id="IPR003607">
    <property type="entry name" value="HD/PDEase_dom"/>
</dbReference>
<reference evidence="2" key="1">
    <citation type="submission" date="2020-10" db="EMBL/GenBank/DDBJ databases">
        <authorList>
            <person name="Gilroy R."/>
        </authorList>
    </citation>
    <scope>NUCLEOTIDE SEQUENCE</scope>
    <source>
        <strain evidence="2">B3-1481</strain>
    </source>
</reference>
<evidence type="ECO:0000313" key="3">
    <source>
        <dbReference type="Proteomes" id="UP000823769"/>
    </source>
</evidence>